<evidence type="ECO:0000313" key="14">
    <source>
        <dbReference type="Proteomes" id="UP000253094"/>
    </source>
</evidence>
<dbReference type="CDD" id="cd03259">
    <property type="entry name" value="ABC_Carb_Solutes_like"/>
    <property type="match status" value="1"/>
</dbReference>
<dbReference type="PROSITE" id="PS00211">
    <property type="entry name" value="ABC_TRANSPORTER_1"/>
    <property type="match status" value="1"/>
</dbReference>
<dbReference type="GO" id="GO:0016887">
    <property type="term" value="F:ATP hydrolysis activity"/>
    <property type="evidence" value="ECO:0007669"/>
    <property type="project" value="InterPro"/>
</dbReference>
<keyword evidence="8" id="KW-0408">Iron</keyword>
<dbReference type="Pfam" id="PF08402">
    <property type="entry name" value="TOBE_2"/>
    <property type="match status" value="1"/>
</dbReference>
<evidence type="ECO:0000256" key="4">
    <source>
        <dbReference type="ARBA" id="ARBA00022519"/>
    </source>
</evidence>
<keyword evidence="4" id="KW-0997">Cell inner membrane</keyword>
<sequence>MTGLTIRGLTKNFGAVAALAGVDLDVPARSLTAILGPSGCGKTTLLRLVAGFTTPDAGTIRFGDRLVSEPHTAVPPQRRRIGYVPQEGALFPHLRVADNITFALPRAARRSRDRLAELLDLVELDASTADRYPHELSGGQQQRVALARALAPDPSIVLLDEPFSSLDANLRLSTGRTVAQALHAAGATAILVTHDQDEALSLADQVAVMRAGHLVQVGPPGTVYATPADPAVARFVGDAVLLPAVITGRTARCALGTVTVRDGSADGRAQVLIRPEQIEILDGGPGVPATVGAVTYFGHDATVTMTLQPDGPDITARVTGTRTPHPGSSVHLTVNGPATAFPALASTASS</sequence>
<dbReference type="EMBL" id="QOIL01000009">
    <property type="protein sequence ID" value="RCG29875.1"/>
    <property type="molecule type" value="Genomic_DNA"/>
</dbReference>
<dbReference type="SUPFAM" id="SSF52540">
    <property type="entry name" value="P-loop containing nucleoside triphosphate hydrolases"/>
    <property type="match status" value="1"/>
</dbReference>
<proteinExistence type="predicted"/>
<accession>A0A367FJP7</accession>
<dbReference type="InterPro" id="IPR015853">
    <property type="entry name" value="ABC_transpr_FbpC"/>
</dbReference>
<evidence type="ECO:0000256" key="9">
    <source>
        <dbReference type="ARBA" id="ARBA00023065"/>
    </source>
</evidence>
<dbReference type="Gene3D" id="2.40.50.450">
    <property type="match status" value="1"/>
</dbReference>
<dbReference type="Proteomes" id="UP000253094">
    <property type="component" value="Unassembled WGS sequence"/>
</dbReference>
<feature type="domain" description="ABC transporter" evidence="12">
    <location>
        <begin position="4"/>
        <end position="236"/>
    </location>
</feature>
<keyword evidence="14" id="KW-1185">Reference proteome</keyword>
<keyword evidence="2" id="KW-1003">Cell membrane</keyword>
<dbReference type="InterPro" id="IPR003439">
    <property type="entry name" value="ABC_transporter-like_ATP-bd"/>
</dbReference>
<evidence type="ECO:0000256" key="5">
    <source>
        <dbReference type="ARBA" id="ARBA00022741"/>
    </source>
</evidence>
<dbReference type="Gene3D" id="3.40.50.300">
    <property type="entry name" value="P-loop containing nucleotide triphosphate hydrolases"/>
    <property type="match status" value="1"/>
</dbReference>
<dbReference type="GO" id="GO:0043190">
    <property type="term" value="C:ATP-binding cassette (ABC) transporter complex"/>
    <property type="evidence" value="ECO:0007669"/>
    <property type="project" value="InterPro"/>
</dbReference>
<organism evidence="13 14">
    <name type="scientific">Sphaerisporangium album</name>
    <dbReference type="NCBI Taxonomy" id="509200"/>
    <lineage>
        <taxon>Bacteria</taxon>
        <taxon>Bacillati</taxon>
        <taxon>Actinomycetota</taxon>
        <taxon>Actinomycetes</taxon>
        <taxon>Streptosporangiales</taxon>
        <taxon>Streptosporangiaceae</taxon>
        <taxon>Sphaerisporangium</taxon>
    </lineage>
</organism>
<dbReference type="Pfam" id="PF00005">
    <property type="entry name" value="ABC_tran"/>
    <property type="match status" value="1"/>
</dbReference>
<keyword evidence="1" id="KW-0813">Transport</keyword>
<dbReference type="GO" id="GO:0015418">
    <property type="term" value="F:ABC-type quaternary ammonium compound transporting activity"/>
    <property type="evidence" value="ECO:0007669"/>
    <property type="project" value="UniProtKB-EC"/>
</dbReference>
<dbReference type="InterPro" id="IPR017871">
    <property type="entry name" value="ABC_transporter-like_CS"/>
</dbReference>
<dbReference type="InterPro" id="IPR050093">
    <property type="entry name" value="ABC_SmlMolc_Importer"/>
</dbReference>
<dbReference type="InterPro" id="IPR003593">
    <property type="entry name" value="AAA+_ATPase"/>
</dbReference>
<dbReference type="SUPFAM" id="SSF50331">
    <property type="entry name" value="MOP-like"/>
    <property type="match status" value="1"/>
</dbReference>
<evidence type="ECO:0000256" key="6">
    <source>
        <dbReference type="ARBA" id="ARBA00022840"/>
    </source>
</evidence>
<evidence type="ECO:0000256" key="7">
    <source>
        <dbReference type="ARBA" id="ARBA00022967"/>
    </source>
</evidence>
<keyword evidence="7" id="KW-1278">Translocase</keyword>
<evidence type="ECO:0000256" key="2">
    <source>
        <dbReference type="ARBA" id="ARBA00022475"/>
    </source>
</evidence>
<dbReference type="EC" id="7.6.2.9" evidence="11"/>
<dbReference type="InterPro" id="IPR013611">
    <property type="entry name" value="Transp-assoc_OB_typ2"/>
</dbReference>
<comment type="caution">
    <text evidence="13">The sequence shown here is derived from an EMBL/GenBank/DDBJ whole genome shotgun (WGS) entry which is preliminary data.</text>
</comment>
<dbReference type="GO" id="GO:0015408">
    <property type="term" value="F:ABC-type ferric iron transporter activity"/>
    <property type="evidence" value="ECO:0007669"/>
    <property type="project" value="InterPro"/>
</dbReference>
<dbReference type="PANTHER" id="PTHR42781:SF5">
    <property type="entry name" value="PUTRESCINE TRANSPORT ATP-BINDING PROTEIN POTG"/>
    <property type="match status" value="1"/>
</dbReference>
<evidence type="ECO:0000259" key="12">
    <source>
        <dbReference type="PROSITE" id="PS50893"/>
    </source>
</evidence>
<dbReference type="FunFam" id="3.40.50.300:FF:000425">
    <property type="entry name" value="Probable ABC transporter, ATP-binding subunit"/>
    <property type="match status" value="1"/>
</dbReference>
<keyword evidence="3" id="KW-0410">Iron transport</keyword>
<protein>
    <recommendedName>
        <fullName evidence="11">ABC-type quaternary amine transporter</fullName>
        <ecNumber evidence="11">7.6.2.9</ecNumber>
    </recommendedName>
</protein>
<dbReference type="AlphaFoldDB" id="A0A367FJP7"/>
<reference evidence="13 14" key="1">
    <citation type="submission" date="2018-06" db="EMBL/GenBank/DDBJ databases">
        <title>Sphaerisporangium craniellae sp. nov., isolated from a marine sponge in the South China Sea.</title>
        <authorList>
            <person name="Li L."/>
        </authorList>
    </citation>
    <scope>NUCLEOTIDE SEQUENCE [LARGE SCALE GENOMIC DNA]</scope>
    <source>
        <strain evidence="13 14">CCTCC AA 208026</strain>
    </source>
</reference>
<keyword evidence="9" id="KW-0406">Ion transport</keyword>
<dbReference type="PANTHER" id="PTHR42781">
    <property type="entry name" value="SPERMIDINE/PUTRESCINE IMPORT ATP-BINDING PROTEIN POTA"/>
    <property type="match status" value="1"/>
</dbReference>
<dbReference type="PROSITE" id="PS50893">
    <property type="entry name" value="ABC_TRANSPORTER_2"/>
    <property type="match status" value="1"/>
</dbReference>
<evidence type="ECO:0000313" key="13">
    <source>
        <dbReference type="EMBL" id="RCG29875.1"/>
    </source>
</evidence>
<dbReference type="RefSeq" id="WP_114029818.1">
    <property type="nucleotide sequence ID" value="NZ_QOIL01000009.1"/>
</dbReference>
<evidence type="ECO:0000256" key="1">
    <source>
        <dbReference type="ARBA" id="ARBA00022448"/>
    </source>
</evidence>
<evidence type="ECO:0000256" key="8">
    <source>
        <dbReference type="ARBA" id="ARBA00023004"/>
    </source>
</evidence>
<evidence type="ECO:0000256" key="11">
    <source>
        <dbReference type="ARBA" id="ARBA00066388"/>
    </source>
</evidence>
<gene>
    <name evidence="13" type="ORF">DQ384_17020</name>
</gene>
<dbReference type="InterPro" id="IPR027417">
    <property type="entry name" value="P-loop_NTPase"/>
</dbReference>
<dbReference type="SMART" id="SM00382">
    <property type="entry name" value="AAA"/>
    <property type="match status" value="1"/>
</dbReference>
<name>A0A367FJP7_9ACTN</name>
<dbReference type="OrthoDB" id="7838608at2"/>
<evidence type="ECO:0000256" key="10">
    <source>
        <dbReference type="ARBA" id="ARBA00023136"/>
    </source>
</evidence>
<keyword evidence="5" id="KW-0547">Nucleotide-binding</keyword>
<evidence type="ECO:0000256" key="3">
    <source>
        <dbReference type="ARBA" id="ARBA00022496"/>
    </source>
</evidence>
<keyword evidence="6 13" id="KW-0067">ATP-binding</keyword>
<keyword evidence="10" id="KW-0472">Membrane</keyword>
<dbReference type="InterPro" id="IPR008995">
    <property type="entry name" value="Mo/tungstate-bd_C_term_dom"/>
</dbReference>
<dbReference type="GO" id="GO:0005524">
    <property type="term" value="F:ATP binding"/>
    <property type="evidence" value="ECO:0007669"/>
    <property type="project" value="UniProtKB-KW"/>
</dbReference>